<evidence type="ECO:0000313" key="14">
    <source>
        <dbReference type="Proteomes" id="UP000195570"/>
    </source>
</evidence>
<dbReference type="RefSeq" id="XP_067078918.1">
    <property type="nucleotide sequence ID" value="XM_067222817.1"/>
</dbReference>
<dbReference type="GO" id="GO:0046872">
    <property type="term" value="F:metal ion binding"/>
    <property type="evidence" value="ECO:0007669"/>
    <property type="project" value="UniProtKB-KW"/>
</dbReference>
<evidence type="ECO:0000256" key="11">
    <source>
        <dbReference type="SAM" id="Phobius"/>
    </source>
</evidence>
<proteinExistence type="predicted"/>
<feature type="transmembrane region" description="Helical" evidence="11">
    <location>
        <begin position="63"/>
        <end position="87"/>
    </location>
</feature>
<dbReference type="AlphaFoldDB" id="A0A1G4I6P4"/>
<evidence type="ECO:0000256" key="8">
    <source>
        <dbReference type="ARBA" id="ARBA00022989"/>
    </source>
</evidence>
<evidence type="ECO:0000256" key="6">
    <source>
        <dbReference type="ARBA" id="ARBA00022723"/>
    </source>
</evidence>
<evidence type="ECO:0000259" key="12">
    <source>
        <dbReference type="PROSITE" id="PS50939"/>
    </source>
</evidence>
<feature type="transmembrane region" description="Helical" evidence="11">
    <location>
        <begin position="214"/>
        <end position="238"/>
    </location>
</feature>
<dbReference type="VEuPathDB" id="TriTrypDB:TEOVI_000675400"/>
<name>A0A1G4I6P4_TRYEQ</name>
<reference evidence="13" key="1">
    <citation type="submission" date="2016-09" db="EMBL/GenBank/DDBJ databases">
        <authorList>
            <person name="Hebert L."/>
            <person name="Moumen B."/>
        </authorList>
    </citation>
    <scope>NUCLEOTIDE SEQUENCE [LARGE SCALE GENOMIC DNA]</scope>
    <source>
        <strain evidence="13">OVI</strain>
    </source>
</reference>
<keyword evidence="4" id="KW-0349">Heme</keyword>
<keyword evidence="6" id="KW-0479">Metal-binding</keyword>
<evidence type="ECO:0000313" key="13">
    <source>
        <dbReference type="EMBL" id="SCU67633.1"/>
    </source>
</evidence>
<evidence type="ECO:0000256" key="4">
    <source>
        <dbReference type="ARBA" id="ARBA00022617"/>
    </source>
</evidence>
<sequence length="239" mass="26726">MSTEDILIECPLNVEVEEEADGINDVVRLEENQLSTAQLLCRITSLIAIGAFIYLTFWNNSQFWAVVFVYHPLFMVVAFMGALPELMCTVAGFHSRKFPFSRVIRTHLKWTMVFKALSLLGIVAVEWTKFVKSKNHFKSWHGIIGAVCEASQFLEALVGLSMYFNAGGRFFSSSQARLLRVAHRLLAVVVILTGLTSMSLGMFTKFAVEVYGALAVRVAFAILPIVLALWGYACPFVAW</sequence>
<feature type="transmembrane region" description="Helical" evidence="11">
    <location>
        <begin position="39"/>
        <end position="57"/>
    </location>
</feature>
<keyword evidence="9" id="KW-0408">Iron</keyword>
<comment type="cofactor">
    <cofactor evidence="1">
        <name>heme b</name>
        <dbReference type="ChEBI" id="CHEBI:60344"/>
    </cofactor>
</comment>
<keyword evidence="8 11" id="KW-1133">Transmembrane helix</keyword>
<dbReference type="Gene3D" id="1.20.120.1770">
    <property type="match status" value="1"/>
</dbReference>
<dbReference type="PANTHER" id="PTHR15422">
    <property type="entry name" value="OS05G0565100 PROTEIN"/>
    <property type="match status" value="1"/>
</dbReference>
<dbReference type="GO" id="GO:0016020">
    <property type="term" value="C:membrane"/>
    <property type="evidence" value="ECO:0007669"/>
    <property type="project" value="UniProtKB-SubCell"/>
</dbReference>
<evidence type="ECO:0000256" key="7">
    <source>
        <dbReference type="ARBA" id="ARBA00022982"/>
    </source>
</evidence>
<feature type="transmembrane region" description="Helical" evidence="11">
    <location>
        <begin position="108"/>
        <end position="128"/>
    </location>
</feature>
<keyword evidence="3" id="KW-0813">Transport</keyword>
<evidence type="ECO:0000256" key="2">
    <source>
        <dbReference type="ARBA" id="ARBA00004141"/>
    </source>
</evidence>
<dbReference type="SMR" id="A0A1G4I6P4"/>
<feature type="transmembrane region" description="Helical" evidence="11">
    <location>
        <begin position="185"/>
        <end position="208"/>
    </location>
</feature>
<feature type="transmembrane region" description="Helical" evidence="11">
    <location>
        <begin position="140"/>
        <end position="164"/>
    </location>
</feature>
<evidence type="ECO:0000256" key="1">
    <source>
        <dbReference type="ARBA" id="ARBA00001970"/>
    </source>
</evidence>
<evidence type="ECO:0000256" key="5">
    <source>
        <dbReference type="ARBA" id="ARBA00022692"/>
    </source>
</evidence>
<dbReference type="Proteomes" id="UP000195570">
    <property type="component" value="Unassembled WGS sequence"/>
</dbReference>
<protein>
    <submittedName>
        <fullName evidence="13">Ferric reductase transmembrane protein, putative</fullName>
    </submittedName>
</protein>
<evidence type="ECO:0000256" key="10">
    <source>
        <dbReference type="ARBA" id="ARBA00023136"/>
    </source>
</evidence>
<dbReference type="CDD" id="cd08761">
    <property type="entry name" value="Cyt_b561_CYB561D2_like"/>
    <property type="match status" value="1"/>
</dbReference>
<feature type="domain" description="Cytochrome b561" evidence="12">
    <location>
        <begin position="36"/>
        <end position="239"/>
    </location>
</feature>
<dbReference type="InterPro" id="IPR045150">
    <property type="entry name" value="CYB561D1/2"/>
</dbReference>
<organism evidence="13 14">
    <name type="scientific">Trypanosoma equiperdum</name>
    <dbReference type="NCBI Taxonomy" id="5694"/>
    <lineage>
        <taxon>Eukaryota</taxon>
        <taxon>Discoba</taxon>
        <taxon>Euglenozoa</taxon>
        <taxon>Kinetoplastea</taxon>
        <taxon>Metakinetoplastina</taxon>
        <taxon>Trypanosomatida</taxon>
        <taxon>Trypanosomatidae</taxon>
        <taxon>Trypanosoma</taxon>
    </lineage>
</organism>
<keyword evidence="7" id="KW-0249">Electron transport</keyword>
<dbReference type="GO" id="GO:0140575">
    <property type="term" value="F:transmembrane monodehydroascorbate reductase activity"/>
    <property type="evidence" value="ECO:0007669"/>
    <property type="project" value="InterPro"/>
</dbReference>
<evidence type="ECO:0000256" key="3">
    <source>
        <dbReference type="ARBA" id="ARBA00022448"/>
    </source>
</evidence>
<dbReference type="GeneID" id="92380688"/>
<evidence type="ECO:0000256" key="9">
    <source>
        <dbReference type="ARBA" id="ARBA00023004"/>
    </source>
</evidence>
<dbReference type="EMBL" id="CZPT02000790">
    <property type="protein sequence ID" value="SCU67633.1"/>
    <property type="molecule type" value="Genomic_DNA"/>
</dbReference>
<gene>
    <name evidence="13" type="ORF">TEOVI_000675400</name>
</gene>
<comment type="caution">
    <text evidence="13">The sequence shown here is derived from an EMBL/GenBank/DDBJ whole genome shotgun (WGS) entry which is preliminary data.</text>
</comment>
<keyword evidence="10 11" id="KW-0472">Membrane</keyword>
<dbReference type="InterPro" id="IPR006593">
    <property type="entry name" value="Cyt_b561/ferric_Rdtase_TM"/>
</dbReference>
<dbReference type="PANTHER" id="PTHR15422:SF45">
    <property type="entry name" value="CYTOCHROME B561 DOMAIN-CONTAINING PROTEIN"/>
    <property type="match status" value="1"/>
</dbReference>
<dbReference type="Pfam" id="PF03188">
    <property type="entry name" value="Cytochrom_B561"/>
    <property type="match status" value="1"/>
</dbReference>
<dbReference type="SMART" id="SM00665">
    <property type="entry name" value="B561"/>
    <property type="match status" value="1"/>
</dbReference>
<keyword evidence="5 11" id="KW-0812">Transmembrane</keyword>
<keyword evidence="14" id="KW-1185">Reference proteome</keyword>
<dbReference type="PROSITE" id="PS50939">
    <property type="entry name" value="CYTOCHROME_B561"/>
    <property type="match status" value="1"/>
</dbReference>
<comment type="subcellular location">
    <subcellularLocation>
        <location evidence="2">Membrane</location>
        <topology evidence="2">Multi-pass membrane protein</topology>
    </subcellularLocation>
</comment>
<accession>A0A1G4I6P4</accession>